<protein>
    <submittedName>
        <fullName evidence="2">Uncharacterized protein</fullName>
    </submittedName>
</protein>
<dbReference type="AlphaFoldDB" id="A0A1B9XY65"/>
<comment type="caution">
    <text evidence="2">The sequence shown here is derived from an EMBL/GenBank/DDBJ whole genome shotgun (WGS) entry which is preliminary data.</text>
</comment>
<proteinExistence type="predicted"/>
<evidence type="ECO:0000313" key="3">
    <source>
        <dbReference type="Proteomes" id="UP000093186"/>
    </source>
</evidence>
<accession>A0A1B9XY65</accession>
<keyword evidence="1" id="KW-0472">Membrane</keyword>
<reference evidence="2 3" key="1">
    <citation type="submission" date="2016-06" db="EMBL/GenBank/DDBJ databases">
        <title>Draft Genome Sequence of Tenacibaculum soleae UCD-KL19.</title>
        <authorList>
            <person name="Eisen J.A."/>
            <person name="Coil D.A."/>
            <person name="Lujan K.M."/>
        </authorList>
    </citation>
    <scope>NUCLEOTIDE SEQUENCE [LARGE SCALE GENOMIC DNA]</scope>
    <source>
        <strain evidence="2 3">UCD-KL19</strain>
    </source>
</reference>
<evidence type="ECO:0000313" key="2">
    <source>
        <dbReference type="EMBL" id="OCK42495.1"/>
    </source>
</evidence>
<feature type="transmembrane region" description="Helical" evidence="1">
    <location>
        <begin position="57"/>
        <end position="82"/>
    </location>
</feature>
<dbReference type="EMBL" id="MAKX01000013">
    <property type="protein sequence ID" value="OCK42495.1"/>
    <property type="molecule type" value="Genomic_DNA"/>
</dbReference>
<evidence type="ECO:0000256" key="1">
    <source>
        <dbReference type="SAM" id="Phobius"/>
    </source>
</evidence>
<sequence length="134" mass="15527">MGENKDIEKLDAFTKKYIKEVKEESPSLDFTANLMTVLEKETVNIYKATPLISRKGWFFLGVILVASILFVSRGTSLSWMKMPTLQLDFSYHIQMPNLFEGITISNIMLFACFFFTLMIFGQIIMLKNHFTKHL</sequence>
<dbReference type="RefSeq" id="WP_068705092.1">
    <property type="nucleotide sequence ID" value="NZ_MAKX01000013.1"/>
</dbReference>
<organism evidence="2 3">
    <name type="scientific">Tenacibaculum soleae</name>
    <dbReference type="NCBI Taxonomy" id="447689"/>
    <lineage>
        <taxon>Bacteria</taxon>
        <taxon>Pseudomonadati</taxon>
        <taxon>Bacteroidota</taxon>
        <taxon>Flavobacteriia</taxon>
        <taxon>Flavobacteriales</taxon>
        <taxon>Flavobacteriaceae</taxon>
        <taxon>Tenacibaculum</taxon>
    </lineage>
</organism>
<keyword evidence="1" id="KW-1133">Transmembrane helix</keyword>
<dbReference type="STRING" id="447689.BA195_09975"/>
<keyword evidence="1" id="KW-0812">Transmembrane</keyword>
<gene>
    <name evidence="2" type="ORF">BA195_09975</name>
</gene>
<name>A0A1B9XY65_9FLAO</name>
<keyword evidence="3" id="KW-1185">Reference proteome</keyword>
<dbReference type="OrthoDB" id="1442507at2"/>
<dbReference type="Proteomes" id="UP000093186">
    <property type="component" value="Unassembled WGS sequence"/>
</dbReference>
<feature type="transmembrane region" description="Helical" evidence="1">
    <location>
        <begin position="102"/>
        <end position="126"/>
    </location>
</feature>